<dbReference type="Pfam" id="PF10145">
    <property type="entry name" value="PhageMin_Tail"/>
    <property type="match status" value="1"/>
</dbReference>
<dbReference type="InterPro" id="IPR010090">
    <property type="entry name" value="Phage_tape_meas"/>
</dbReference>
<feature type="region of interest" description="Disordered" evidence="1">
    <location>
        <begin position="639"/>
        <end position="664"/>
    </location>
</feature>
<feature type="compositionally biased region" description="Polar residues" evidence="1">
    <location>
        <begin position="650"/>
        <end position="664"/>
    </location>
</feature>
<sequence length="664" mass="68055">MTIEAYAVAVSAKLEDGVTPALLRIIDSLERANVLMLDFAKNARNMSRLGLNIGRNLDKAAAGATALGDAAGSLTRASYVLDTMAASSADVAKNLAAAKAEASGIGRGGGGAAVAAAGRVRRGDGFAGRAAKDATIGTLGIVGYGVYENAKLNDILTRAVMTDGTPISQQPAALAAYRTRIMREASQYGYSAHGLADFAGSYLSASRLLRGMPQAQRMGIVDTIMPYAAQEAFLKQIPLNEALSAFIGAAHMSGAYSQKDIAHILPALISTSMATNASMSRIEGAAGYAVPILRTGLGIDPAQVFTMLAIMQRAGIKNTKSGTWLADLFMNAIPGNLGAGLLHNTRQVQALRHLGLLDKHNHLTYLDKTGHLAPLKLVEQLAAGLANLSPTERAAYMKQAFGTQGARAGALLEDPKVRAMIPMLEAAASKLENTAEAQRQALSGNAAAKAHQVITNAQLAITNASATFMGPVNAALSALEPATAASASFAKDHPLAATAAGAGGIFGTLLIGKSVAGLSKFIFKQAGTMIERLVVGAAERGTGAEIAGSALEALTAGSAAIAALGAGIAGAVGYATGHLISNAADWAVSELTGRQNSLGGWIYDATHPPAQQHSAMPNVAQVYIDGRLVGHAAIKHMAGDAQKPPVGPNNAISGFTLPQPSQAY</sequence>
<evidence type="ECO:0000259" key="2">
    <source>
        <dbReference type="Pfam" id="PF10145"/>
    </source>
</evidence>
<dbReference type="AlphaFoldDB" id="A0A1J5QSP0"/>
<accession>A0A1J5QSP0</accession>
<name>A0A1J5QSP0_9ZZZZ</name>
<dbReference type="EMBL" id="MLJW01001053">
    <property type="protein sequence ID" value="OIQ80491.1"/>
    <property type="molecule type" value="Genomic_DNA"/>
</dbReference>
<proteinExistence type="predicted"/>
<comment type="caution">
    <text evidence="3">The sequence shown here is derived from an EMBL/GenBank/DDBJ whole genome shotgun (WGS) entry which is preliminary data.</text>
</comment>
<evidence type="ECO:0000313" key="3">
    <source>
        <dbReference type="EMBL" id="OIQ80491.1"/>
    </source>
</evidence>
<organism evidence="3">
    <name type="scientific">mine drainage metagenome</name>
    <dbReference type="NCBI Taxonomy" id="410659"/>
    <lineage>
        <taxon>unclassified sequences</taxon>
        <taxon>metagenomes</taxon>
        <taxon>ecological metagenomes</taxon>
    </lineage>
</organism>
<evidence type="ECO:0000256" key="1">
    <source>
        <dbReference type="SAM" id="MobiDB-lite"/>
    </source>
</evidence>
<protein>
    <recommendedName>
        <fullName evidence="2">Phage tail tape measure protein domain-containing protein</fullName>
    </recommendedName>
</protein>
<reference evidence="3" key="1">
    <citation type="submission" date="2016-10" db="EMBL/GenBank/DDBJ databases">
        <title>Sequence of Gallionella enrichment culture.</title>
        <authorList>
            <person name="Poehlein A."/>
            <person name="Muehling M."/>
            <person name="Daniel R."/>
        </authorList>
    </citation>
    <scope>NUCLEOTIDE SEQUENCE</scope>
</reference>
<gene>
    <name evidence="3" type="ORF">GALL_377460</name>
</gene>
<feature type="domain" description="Phage tail tape measure protein" evidence="2">
    <location>
        <begin position="188"/>
        <end position="402"/>
    </location>
</feature>